<dbReference type="NCBIfam" id="TIGR00231">
    <property type="entry name" value="small_GTP"/>
    <property type="match status" value="1"/>
</dbReference>
<protein>
    <submittedName>
        <fullName evidence="4">Uncharacterized protein</fullName>
    </submittedName>
</protein>
<dbReference type="Gene3D" id="3.40.50.300">
    <property type="entry name" value="P-loop containing nucleotide triphosphate hydrolases"/>
    <property type="match status" value="1"/>
</dbReference>
<dbReference type="OrthoDB" id="9989112at2759"/>
<organism evidence="4 5">
    <name type="scientific">Stentor coeruleus</name>
    <dbReference type="NCBI Taxonomy" id="5963"/>
    <lineage>
        <taxon>Eukaryota</taxon>
        <taxon>Sar</taxon>
        <taxon>Alveolata</taxon>
        <taxon>Ciliophora</taxon>
        <taxon>Postciliodesmatophora</taxon>
        <taxon>Heterotrichea</taxon>
        <taxon>Heterotrichida</taxon>
        <taxon>Stentoridae</taxon>
        <taxon>Stentor</taxon>
    </lineage>
</organism>
<accession>A0A1R2AZP4</accession>
<dbReference type="GO" id="GO:0003924">
    <property type="term" value="F:GTPase activity"/>
    <property type="evidence" value="ECO:0007669"/>
    <property type="project" value="InterPro"/>
</dbReference>
<dbReference type="PROSITE" id="PS51421">
    <property type="entry name" value="RAS"/>
    <property type="match status" value="1"/>
</dbReference>
<dbReference type="FunFam" id="3.40.50.300:FF:001129">
    <property type="entry name" value="ras-related protein Rab-44 isoform X2"/>
    <property type="match status" value="1"/>
</dbReference>
<reference evidence="4 5" key="1">
    <citation type="submission" date="2016-11" db="EMBL/GenBank/DDBJ databases">
        <title>The macronuclear genome of Stentor coeruleus: a giant cell with tiny introns.</title>
        <authorList>
            <person name="Slabodnick M."/>
            <person name="Ruby J.G."/>
            <person name="Reiff S.B."/>
            <person name="Swart E.C."/>
            <person name="Gosai S."/>
            <person name="Prabakaran S."/>
            <person name="Witkowska E."/>
            <person name="Larue G.E."/>
            <person name="Fisher S."/>
            <person name="Freeman R.M."/>
            <person name="Gunawardena J."/>
            <person name="Chu W."/>
            <person name="Stover N.A."/>
            <person name="Gregory B.D."/>
            <person name="Nowacki M."/>
            <person name="Derisi J."/>
            <person name="Roy S.W."/>
            <person name="Marshall W.F."/>
            <person name="Sood P."/>
        </authorList>
    </citation>
    <scope>NUCLEOTIDE SEQUENCE [LARGE SCALE GENOMIC DNA]</scope>
    <source>
        <strain evidence="4">WM001</strain>
    </source>
</reference>
<proteinExistence type="predicted"/>
<dbReference type="PRINTS" id="PR00449">
    <property type="entry name" value="RASTRNSFRMNG"/>
</dbReference>
<keyword evidence="1" id="KW-0547">Nucleotide-binding</keyword>
<keyword evidence="2" id="KW-0342">GTP-binding</keyword>
<evidence type="ECO:0000313" key="5">
    <source>
        <dbReference type="Proteomes" id="UP000187209"/>
    </source>
</evidence>
<dbReference type="AlphaFoldDB" id="A0A1R2AZP4"/>
<dbReference type="SUPFAM" id="SSF52540">
    <property type="entry name" value="P-loop containing nucleoside triphosphate hydrolases"/>
    <property type="match status" value="1"/>
</dbReference>
<dbReference type="PROSITE" id="PS51417">
    <property type="entry name" value="ARF"/>
    <property type="match status" value="1"/>
</dbReference>
<comment type="caution">
    <text evidence="4">The sequence shown here is derived from an EMBL/GenBank/DDBJ whole genome shotgun (WGS) entry which is preliminary data.</text>
</comment>
<dbReference type="PROSITE" id="PS51420">
    <property type="entry name" value="RHO"/>
    <property type="match status" value="1"/>
</dbReference>
<evidence type="ECO:0000313" key="4">
    <source>
        <dbReference type="EMBL" id="OMJ69991.1"/>
    </source>
</evidence>
<dbReference type="SMART" id="SM00174">
    <property type="entry name" value="RHO"/>
    <property type="match status" value="1"/>
</dbReference>
<dbReference type="Pfam" id="PF00071">
    <property type="entry name" value="Ras"/>
    <property type="match status" value="1"/>
</dbReference>
<evidence type="ECO:0000256" key="1">
    <source>
        <dbReference type="ARBA" id="ARBA00022741"/>
    </source>
</evidence>
<dbReference type="InterPro" id="IPR027417">
    <property type="entry name" value="P-loop_NTPase"/>
</dbReference>
<dbReference type="CDD" id="cd00154">
    <property type="entry name" value="Rab"/>
    <property type="match status" value="1"/>
</dbReference>
<dbReference type="SMART" id="SM00177">
    <property type="entry name" value="ARF"/>
    <property type="match status" value="1"/>
</dbReference>
<dbReference type="SMART" id="SM00173">
    <property type="entry name" value="RAS"/>
    <property type="match status" value="1"/>
</dbReference>
<dbReference type="GO" id="GO:0005525">
    <property type="term" value="F:GTP binding"/>
    <property type="evidence" value="ECO:0007669"/>
    <property type="project" value="UniProtKB-KW"/>
</dbReference>
<gene>
    <name evidence="4" type="ORF">SteCoe_32144</name>
</gene>
<dbReference type="Proteomes" id="UP000187209">
    <property type="component" value="Unassembled WGS sequence"/>
</dbReference>
<dbReference type="SMART" id="SM00176">
    <property type="entry name" value="RAN"/>
    <property type="match status" value="1"/>
</dbReference>
<evidence type="ECO:0000256" key="2">
    <source>
        <dbReference type="ARBA" id="ARBA00023134"/>
    </source>
</evidence>
<dbReference type="SMART" id="SM00175">
    <property type="entry name" value="RAB"/>
    <property type="match status" value="1"/>
</dbReference>
<name>A0A1R2AZP4_9CILI</name>
<dbReference type="InterPro" id="IPR050227">
    <property type="entry name" value="Rab"/>
</dbReference>
<dbReference type="InterPro" id="IPR005225">
    <property type="entry name" value="Small_GTP-bd"/>
</dbReference>
<dbReference type="PANTHER" id="PTHR47977">
    <property type="entry name" value="RAS-RELATED PROTEIN RAB"/>
    <property type="match status" value="1"/>
</dbReference>
<dbReference type="PROSITE" id="PS51419">
    <property type="entry name" value="RAB"/>
    <property type="match status" value="1"/>
</dbReference>
<dbReference type="InterPro" id="IPR001806">
    <property type="entry name" value="Small_GTPase"/>
</dbReference>
<keyword evidence="5" id="KW-1185">Reference proteome</keyword>
<dbReference type="EMBL" id="MPUH01001136">
    <property type="protein sequence ID" value="OMJ69991.1"/>
    <property type="molecule type" value="Genomic_DNA"/>
</dbReference>
<evidence type="ECO:0000256" key="3">
    <source>
        <dbReference type="ARBA" id="ARBA00023288"/>
    </source>
</evidence>
<sequence>MAVSVQGEQNSKETIKLLMLGDSGVGKSCLMIRFTKSTFSSQMMGTTGIDMGVKEMTIHDRTVKIQIWDTAGQERFHSIARTYYQGAHGIILAYDVNDRTSFNNIPVWLEDIRKYTNSVNILLVGNKIDLKKVVSDAEAKDFAESATIPFIMTSAKNDENVQEAFYNLIKTILDSGIVTKQKSKSLKDKKNPGKKGCCSK</sequence>
<keyword evidence="3" id="KW-0449">Lipoprotein</keyword>